<feature type="non-terminal residue" evidence="2">
    <location>
        <position position="52"/>
    </location>
</feature>
<organism evidence="2 3">
    <name type="scientific">Prorocentrum cordatum</name>
    <dbReference type="NCBI Taxonomy" id="2364126"/>
    <lineage>
        <taxon>Eukaryota</taxon>
        <taxon>Sar</taxon>
        <taxon>Alveolata</taxon>
        <taxon>Dinophyceae</taxon>
        <taxon>Prorocentrales</taxon>
        <taxon>Prorocentraceae</taxon>
        <taxon>Prorocentrum</taxon>
    </lineage>
</organism>
<keyword evidence="3" id="KW-1185">Reference proteome</keyword>
<evidence type="ECO:0000313" key="3">
    <source>
        <dbReference type="Proteomes" id="UP001189429"/>
    </source>
</evidence>
<comment type="caution">
    <text evidence="2">The sequence shown here is derived from an EMBL/GenBank/DDBJ whole genome shotgun (WGS) entry which is preliminary data.</text>
</comment>
<evidence type="ECO:0000256" key="1">
    <source>
        <dbReference type="SAM" id="MobiDB-lite"/>
    </source>
</evidence>
<proteinExistence type="predicted"/>
<evidence type="ECO:0000313" key="2">
    <source>
        <dbReference type="EMBL" id="CAK0818809.1"/>
    </source>
</evidence>
<sequence>SGRSIWLPRARRCGPSARVLLDVGSSSGRGCGSRRPGGEPSPASPRRRGGSL</sequence>
<dbReference type="Proteomes" id="UP001189429">
    <property type="component" value="Unassembled WGS sequence"/>
</dbReference>
<name>A0ABN9RI96_9DINO</name>
<dbReference type="EMBL" id="CAUYUJ010006832">
    <property type="protein sequence ID" value="CAK0818809.1"/>
    <property type="molecule type" value="Genomic_DNA"/>
</dbReference>
<feature type="non-terminal residue" evidence="2">
    <location>
        <position position="1"/>
    </location>
</feature>
<accession>A0ABN9RI96</accession>
<protein>
    <submittedName>
        <fullName evidence="2">Uncharacterized protein</fullName>
    </submittedName>
</protein>
<feature type="region of interest" description="Disordered" evidence="1">
    <location>
        <begin position="18"/>
        <end position="52"/>
    </location>
</feature>
<gene>
    <name evidence="2" type="ORF">PCOR1329_LOCUS20956</name>
</gene>
<reference evidence="2" key="1">
    <citation type="submission" date="2023-10" db="EMBL/GenBank/DDBJ databases">
        <authorList>
            <person name="Chen Y."/>
            <person name="Shah S."/>
            <person name="Dougan E. K."/>
            <person name="Thang M."/>
            <person name="Chan C."/>
        </authorList>
    </citation>
    <scope>NUCLEOTIDE SEQUENCE [LARGE SCALE GENOMIC DNA]</scope>
</reference>